<dbReference type="Proteomes" id="UP000634139">
    <property type="component" value="Unassembled WGS sequence"/>
</dbReference>
<name>A0A918RFT6_9SPHN</name>
<dbReference type="SUPFAM" id="SSF55729">
    <property type="entry name" value="Acyl-CoA N-acyltransferases (Nat)"/>
    <property type="match status" value="1"/>
</dbReference>
<reference evidence="2" key="2">
    <citation type="submission" date="2020-09" db="EMBL/GenBank/DDBJ databases">
        <authorList>
            <person name="Sun Q."/>
            <person name="Kim S."/>
        </authorList>
    </citation>
    <scope>NUCLEOTIDE SEQUENCE</scope>
    <source>
        <strain evidence="2">KCTC 32422</strain>
    </source>
</reference>
<dbReference type="InterPro" id="IPR038740">
    <property type="entry name" value="BioF2-like_GNAT_dom"/>
</dbReference>
<dbReference type="Gene3D" id="3.40.630.30">
    <property type="match status" value="1"/>
</dbReference>
<proteinExistence type="predicted"/>
<organism evidence="2 3">
    <name type="scientific">Novosphingobium arvoryzae</name>
    <dbReference type="NCBI Taxonomy" id="1256514"/>
    <lineage>
        <taxon>Bacteria</taxon>
        <taxon>Pseudomonadati</taxon>
        <taxon>Pseudomonadota</taxon>
        <taxon>Alphaproteobacteria</taxon>
        <taxon>Sphingomonadales</taxon>
        <taxon>Sphingomonadaceae</taxon>
        <taxon>Novosphingobium</taxon>
    </lineage>
</organism>
<dbReference type="EMBL" id="BMZD01000003">
    <property type="protein sequence ID" value="GGZ95158.1"/>
    <property type="molecule type" value="Genomic_DNA"/>
</dbReference>
<keyword evidence="3" id="KW-1185">Reference proteome</keyword>
<evidence type="ECO:0000313" key="3">
    <source>
        <dbReference type="Proteomes" id="UP000634139"/>
    </source>
</evidence>
<feature type="domain" description="BioF2-like acetyltransferase" evidence="1">
    <location>
        <begin position="162"/>
        <end position="296"/>
    </location>
</feature>
<sequence length="337" mass="37585">MVAVDYHDDLKEVQEDAHLAALLCAPAAAAPFDRLDWWRGLVEECGYFPVIAVARDGNERAALAFYRVKRRMEALANWYSFRVAPIVSPGADRVALLSELAADLAGQAPHITLSPLPDEQGETAELAASFRRAGWLVFIEPCDVNHVLHVRGRRYAEYLATRPGQLRTTLKRKAAKVAVTIETTFNPESWAAYEAIYASSWKPEEGNPAFLRRFAQEEGAAGRLRLGIARADGVPVAAQFWTVEHGTAFIHKLAHTEESKPLSPGTTLSAALFEHVIDRDGVDLVDFGTGNDGYKRDWMEEVRPRFRLEAVRPLWPGNWPIIARHCLRKLAPRPSRG</sequence>
<evidence type="ECO:0000313" key="2">
    <source>
        <dbReference type="EMBL" id="GGZ95158.1"/>
    </source>
</evidence>
<evidence type="ECO:0000259" key="1">
    <source>
        <dbReference type="Pfam" id="PF13480"/>
    </source>
</evidence>
<protein>
    <recommendedName>
        <fullName evidence="1">BioF2-like acetyltransferase domain-containing protein</fullName>
    </recommendedName>
</protein>
<dbReference type="AlphaFoldDB" id="A0A918RFT6"/>
<gene>
    <name evidence="2" type="ORF">GCM10011617_13920</name>
</gene>
<dbReference type="InterPro" id="IPR016181">
    <property type="entry name" value="Acyl_CoA_acyltransferase"/>
</dbReference>
<reference evidence="2" key="1">
    <citation type="journal article" date="2014" name="Int. J. Syst. Evol. Microbiol.">
        <title>Complete genome sequence of Corynebacterium casei LMG S-19264T (=DSM 44701T), isolated from a smear-ripened cheese.</title>
        <authorList>
            <consortium name="US DOE Joint Genome Institute (JGI-PGF)"/>
            <person name="Walter F."/>
            <person name="Albersmeier A."/>
            <person name="Kalinowski J."/>
            <person name="Ruckert C."/>
        </authorList>
    </citation>
    <scope>NUCLEOTIDE SEQUENCE</scope>
    <source>
        <strain evidence="2">KCTC 32422</strain>
    </source>
</reference>
<accession>A0A918RFT6</accession>
<comment type="caution">
    <text evidence="2">The sequence shown here is derived from an EMBL/GenBank/DDBJ whole genome shotgun (WGS) entry which is preliminary data.</text>
</comment>
<dbReference type="Pfam" id="PF13480">
    <property type="entry name" value="Acetyltransf_6"/>
    <property type="match status" value="1"/>
</dbReference>